<comment type="caution">
    <text evidence="3">The sequence shown here is derived from an EMBL/GenBank/DDBJ whole genome shotgun (WGS) entry which is preliminary data.</text>
</comment>
<dbReference type="EMBL" id="JACIDK010000001">
    <property type="protein sequence ID" value="MBB3890087.1"/>
    <property type="molecule type" value="Genomic_DNA"/>
</dbReference>
<proteinExistence type="predicted"/>
<evidence type="ECO:0000259" key="2">
    <source>
        <dbReference type="PROSITE" id="PS50937"/>
    </source>
</evidence>
<sequence length="137" mass="15365">MAKGPDAFRTISEAADELNVPQHVLRFWETKFSFIRPMKRAGGRRFYRPQDIAVLRGVRVLLHDAGYTIKGVQKLHKEQGLKRLLAAADGDVGPRPEGLALDLANSDLTEDGRERLLFALDDLQSAKRRLDSLLDKG</sequence>
<protein>
    <submittedName>
        <fullName evidence="3">DNA-binding transcriptional MerR regulator</fullName>
    </submittedName>
</protein>
<dbReference type="CDD" id="cd04765">
    <property type="entry name" value="HTH_MlrA-like_sg2"/>
    <property type="match status" value="1"/>
</dbReference>
<gene>
    <name evidence="3" type="ORF">GGQ61_000784</name>
</gene>
<dbReference type="RefSeq" id="WP_183769955.1">
    <property type="nucleotide sequence ID" value="NZ_JACIDK010000001.1"/>
</dbReference>
<evidence type="ECO:0000313" key="4">
    <source>
        <dbReference type="Proteomes" id="UP000530564"/>
    </source>
</evidence>
<evidence type="ECO:0000256" key="1">
    <source>
        <dbReference type="ARBA" id="ARBA00023125"/>
    </source>
</evidence>
<dbReference type="GO" id="GO:0003700">
    <property type="term" value="F:DNA-binding transcription factor activity"/>
    <property type="evidence" value="ECO:0007669"/>
    <property type="project" value="InterPro"/>
</dbReference>
<dbReference type="Gene3D" id="1.10.1660.10">
    <property type="match status" value="1"/>
</dbReference>
<dbReference type="PANTHER" id="PTHR30204">
    <property type="entry name" value="REDOX-CYCLING DRUG-SENSING TRANSCRIPTIONAL ACTIVATOR SOXR"/>
    <property type="match status" value="1"/>
</dbReference>
<dbReference type="Proteomes" id="UP000530564">
    <property type="component" value="Unassembled WGS sequence"/>
</dbReference>
<keyword evidence="1 3" id="KW-0238">DNA-binding</keyword>
<evidence type="ECO:0000313" key="3">
    <source>
        <dbReference type="EMBL" id="MBB3890087.1"/>
    </source>
</evidence>
<organism evidence="3 4">
    <name type="scientific">Phenylobacterium haematophilum</name>
    <dbReference type="NCBI Taxonomy" id="98513"/>
    <lineage>
        <taxon>Bacteria</taxon>
        <taxon>Pseudomonadati</taxon>
        <taxon>Pseudomonadota</taxon>
        <taxon>Alphaproteobacteria</taxon>
        <taxon>Caulobacterales</taxon>
        <taxon>Caulobacteraceae</taxon>
        <taxon>Phenylobacterium</taxon>
    </lineage>
</organism>
<reference evidence="3 4" key="1">
    <citation type="submission" date="2020-08" db="EMBL/GenBank/DDBJ databases">
        <title>Genomic Encyclopedia of Type Strains, Phase IV (KMG-IV): sequencing the most valuable type-strain genomes for metagenomic binning, comparative biology and taxonomic classification.</title>
        <authorList>
            <person name="Goeker M."/>
        </authorList>
    </citation>
    <scope>NUCLEOTIDE SEQUENCE [LARGE SCALE GENOMIC DNA]</scope>
    <source>
        <strain evidence="3 4">DSM 21793</strain>
    </source>
</reference>
<dbReference type="AlphaFoldDB" id="A0A839ZY50"/>
<dbReference type="InterPro" id="IPR000551">
    <property type="entry name" value="MerR-type_HTH_dom"/>
</dbReference>
<dbReference type="PROSITE" id="PS50937">
    <property type="entry name" value="HTH_MERR_2"/>
    <property type="match status" value="1"/>
</dbReference>
<name>A0A839ZY50_9CAUL</name>
<dbReference type="InterPro" id="IPR009061">
    <property type="entry name" value="DNA-bd_dom_put_sf"/>
</dbReference>
<dbReference type="SUPFAM" id="SSF46955">
    <property type="entry name" value="Putative DNA-binding domain"/>
    <property type="match status" value="1"/>
</dbReference>
<dbReference type="SMART" id="SM00422">
    <property type="entry name" value="HTH_MERR"/>
    <property type="match status" value="1"/>
</dbReference>
<dbReference type="Pfam" id="PF13411">
    <property type="entry name" value="MerR_1"/>
    <property type="match status" value="1"/>
</dbReference>
<feature type="domain" description="HTH merR-type" evidence="2">
    <location>
        <begin position="10"/>
        <end position="78"/>
    </location>
</feature>
<dbReference type="InterPro" id="IPR047057">
    <property type="entry name" value="MerR_fam"/>
</dbReference>
<dbReference type="GO" id="GO:0003677">
    <property type="term" value="F:DNA binding"/>
    <property type="evidence" value="ECO:0007669"/>
    <property type="project" value="UniProtKB-KW"/>
</dbReference>
<accession>A0A839ZY50</accession>
<dbReference type="PANTHER" id="PTHR30204:SF15">
    <property type="entry name" value="BLL5018 PROTEIN"/>
    <property type="match status" value="1"/>
</dbReference>
<keyword evidence="4" id="KW-1185">Reference proteome</keyword>